<name>A0A1H9AF70_9ACTN</name>
<feature type="domain" description="Beta-lactamase-related" evidence="2">
    <location>
        <begin position="51"/>
        <end position="353"/>
    </location>
</feature>
<organism evidence="3 4">
    <name type="scientific">Microlunatus flavus</name>
    <dbReference type="NCBI Taxonomy" id="1036181"/>
    <lineage>
        <taxon>Bacteria</taxon>
        <taxon>Bacillati</taxon>
        <taxon>Actinomycetota</taxon>
        <taxon>Actinomycetes</taxon>
        <taxon>Propionibacteriales</taxon>
        <taxon>Propionibacteriaceae</taxon>
        <taxon>Microlunatus</taxon>
    </lineage>
</organism>
<dbReference type="InterPro" id="IPR050491">
    <property type="entry name" value="AmpC-like"/>
</dbReference>
<reference evidence="4" key="1">
    <citation type="submission" date="2016-10" db="EMBL/GenBank/DDBJ databases">
        <authorList>
            <person name="Varghese N."/>
            <person name="Submissions S."/>
        </authorList>
    </citation>
    <scope>NUCLEOTIDE SEQUENCE [LARGE SCALE GENOMIC DNA]</scope>
    <source>
        <strain evidence="4">CGMCC 4.6856</strain>
    </source>
</reference>
<feature type="transmembrane region" description="Helical" evidence="1">
    <location>
        <begin position="427"/>
        <end position="448"/>
    </location>
</feature>
<dbReference type="Proteomes" id="UP000198504">
    <property type="component" value="Unassembled WGS sequence"/>
</dbReference>
<dbReference type="AlphaFoldDB" id="A0A1H9AF70"/>
<dbReference type="InterPro" id="IPR012338">
    <property type="entry name" value="Beta-lactam/transpept-like"/>
</dbReference>
<evidence type="ECO:0000313" key="3">
    <source>
        <dbReference type="EMBL" id="SEP75309.1"/>
    </source>
</evidence>
<protein>
    <submittedName>
        <fullName evidence="3">CubicO group peptidase, beta-lactamase class C family</fullName>
    </submittedName>
</protein>
<dbReference type="PANTHER" id="PTHR46825">
    <property type="entry name" value="D-ALANYL-D-ALANINE-CARBOXYPEPTIDASE/ENDOPEPTIDASE AMPH"/>
    <property type="match status" value="1"/>
</dbReference>
<feature type="transmembrane region" description="Helical" evidence="1">
    <location>
        <begin position="460"/>
        <end position="478"/>
    </location>
</feature>
<accession>A0A1H9AF70</accession>
<feature type="transmembrane region" description="Helical" evidence="1">
    <location>
        <begin position="373"/>
        <end position="395"/>
    </location>
</feature>
<evidence type="ECO:0000313" key="4">
    <source>
        <dbReference type="Proteomes" id="UP000198504"/>
    </source>
</evidence>
<dbReference type="PANTHER" id="PTHR46825:SF8">
    <property type="entry name" value="BETA-LACTAMASE-RELATED"/>
    <property type="match status" value="1"/>
</dbReference>
<feature type="transmembrane region" description="Helical" evidence="1">
    <location>
        <begin position="402"/>
        <end position="421"/>
    </location>
</feature>
<dbReference type="STRING" id="1036181.SAMN05421756_101586"/>
<keyword evidence="1" id="KW-0472">Membrane</keyword>
<evidence type="ECO:0000259" key="2">
    <source>
        <dbReference type="Pfam" id="PF00144"/>
    </source>
</evidence>
<dbReference type="EMBL" id="FOFA01000001">
    <property type="protein sequence ID" value="SEP75309.1"/>
    <property type="molecule type" value="Genomic_DNA"/>
</dbReference>
<keyword evidence="1" id="KW-0812">Transmembrane</keyword>
<dbReference type="InterPro" id="IPR001466">
    <property type="entry name" value="Beta-lactam-related"/>
</dbReference>
<sequence length="480" mass="48374">MSAARRTGLAVAALVVGTTLGLLLGFRGPALGPTSTGDAGLAADLRASLASDRGLVGLAAARVRDGEVRVAGLGLVDGAVPGPSTPFELGSITKTFTAALLADAVERGEVGLDDPLARHLPELAGSDAGESTLRQLATHTSGLPPFPTSSAPLVLLRVVGNAAPYGGTVVDLLEASRGTGVGERGAYRYSNLGVALLGHALARAAGAPDWAALLRDRVLEPLGMTGTVVTGTVADVPAGAARPHRDNGWRAPFWTGPAFAPAGSSTVTTAADLATWARALLDGTAPGATALEPVSDIPGGRIGLLWHVREVDGRTVTWHNGGTGGSRTMLALDRDRGQAVLVLGNSGRDVDAAALHLAAATPGAPVPGVDRPAVSWAGLAGWGVLGVLLLGTAVLRWRTPHGWALLDGAAAAGTGLLVLLVHGPWQLLPTAVWGGLALAVVTLGVVAARGPRPPAPTTRPVRTVSLVSTAAVLALALWSW</sequence>
<dbReference type="Gene3D" id="3.40.710.10">
    <property type="entry name" value="DD-peptidase/beta-lactamase superfamily"/>
    <property type="match status" value="1"/>
</dbReference>
<evidence type="ECO:0000256" key="1">
    <source>
        <dbReference type="SAM" id="Phobius"/>
    </source>
</evidence>
<dbReference type="SUPFAM" id="SSF56601">
    <property type="entry name" value="beta-lactamase/transpeptidase-like"/>
    <property type="match status" value="1"/>
</dbReference>
<proteinExistence type="predicted"/>
<dbReference type="RefSeq" id="WP_170853959.1">
    <property type="nucleotide sequence ID" value="NZ_FOFA01000001.1"/>
</dbReference>
<dbReference type="Pfam" id="PF00144">
    <property type="entry name" value="Beta-lactamase"/>
    <property type="match status" value="1"/>
</dbReference>
<keyword evidence="4" id="KW-1185">Reference proteome</keyword>
<keyword evidence="1" id="KW-1133">Transmembrane helix</keyword>
<gene>
    <name evidence="3" type="ORF">SAMN05421756_101586</name>
</gene>